<organism evidence="6 7">
    <name type="scientific">Tolumonas osonensis</name>
    <dbReference type="NCBI Taxonomy" id="675874"/>
    <lineage>
        <taxon>Bacteria</taxon>
        <taxon>Pseudomonadati</taxon>
        <taxon>Pseudomonadota</taxon>
        <taxon>Gammaproteobacteria</taxon>
        <taxon>Aeromonadales</taxon>
        <taxon>Aeromonadaceae</taxon>
        <taxon>Tolumonas</taxon>
    </lineage>
</organism>
<dbReference type="InterPro" id="IPR011006">
    <property type="entry name" value="CheY-like_superfamily"/>
</dbReference>
<gene>
    <name evidence="6" type="ORF">HNR75_000739</name>
</gene>
<dbReference type="SMART" id="SM00267">
    <property type="entry name" value="GGDEF"/>
    <property type="match status" value="1"/>
</dbReference>
<keyword evidence="7" id="KW-1185">Reference proteome</keyword>
<dbReference type="SUPFAM" id="SSF55073">
    <property type="entry name" value="Nucleotide cyclase"/>
    <property type="match status" value="1"/>
</dbReference>
<dbReference type="Pfam" id="PF00990">
    <property type="entry name" value="GGDEF"/>
    <property type="match status" value="1"/>
</dbReference>
<comment type="catalytic activity">
    <reaction evidence="2">
        <text>2 GTP = 3',3'-c-di-GMP + 2 diphosphate</text>
        <dbReference type="Rhea" id="RHEA:24898"/>
        <dbReference type="ChEBI" id="CHEBI:33019"/>
        <dbReference type="ChEBI" id="CHEBI:37565"/>
        <dbReference type="ChEBI" id="CHEBI:58805"/>
        <dbReference type="EC" id="2.7.7.65"/>
    </reaction>
</comment>
<evidence type="ECO:0000256" key="2">
    <source>
        <dbReference type="ARBA" id="ARBA00034247"/>
    </source>
</evidence>
<dbReference type="InterPro" id="IPR001789">
    <property type="entry name" value="Sig_transdc_resp-reg_receiver"/>
</dbReference>
<dbReference type="CDD" id="cd01949">
    <property type="entry name" value="GGDEF"/>
    <property type="match status" value="1"/>
</dbReference>
<evidence type="ECO:0000259" key="5">
    <source>
        <dbReference type="PROSITE" id="PS50887"/>
    </source>
</evidence>
<reference evidence="6 7" key="1">
    <citation type="submission" date="2020-08" db="EMBL/GenBank/DDBJ databases">
        <title>Genomic Encyclopedia of Type Strains, Phase IV (KMG-IV): sequencing the most valuable type-strain genomes for metagenomic binning, comparative biology and taxonomic classification.</title>
        <authorList>
            <person name="Goeker M."/>
        </authorList>
    </citation>
    <scope>NUCLEOTIDE SEQUENCE [LARGE SCALE GENOMIC DNA]</scope>
    <source>
        <strain evidence="6 7">DSM 22975</strain>
    </source>
</reference>
<accession>A0A841GB68</accession>
<dbReference type="GO" id="GO:1902201">
    <property type="term" value="P:negative regulation of bacterial-type flagellum-dependent cell motility"/>
    <property type="evidence" value="ECO:0007669"/>
    <property type="project" value="TreeGrafter"/>
</dbReference>
<dbReference type="SMART" id="SM00448">
    <property type="entry name" value="REC"/>
    <property type="match status" value="2"/>
</dbReference>
<dbReference type="GO" id="GO:0043709">
    <property type="term" value="P:cell adhesion involved in single-species biofilm formation"/>
    <property type="evidence" value="ECO:0007669"/>
    <property type="project" value="TreeGrafter"/>
</dbReference>
<evidence type="ECO:0000313" key="6">
    <source>
        <dbReference type="EMBL" id="MBB6054867.1"/>
    </source>
</evidence>
<dbReference type="Gene3D" id="3.30.70.270">
    <property type="match status" value="1"/>
</dbReference>
<dbReference type="Gene3D" id="3.40.50.2300">
    <property type="match status" value="2"/>
</dbReference>
<dbReference type="GO" id="GO:0052621">
    <property type="term" value="F:diguanylate cyclase activity"/>
    <property type="evidence" value="ECO:0007669"/>
    <property type="project" value="UniProtKB-EC"/>
</dbReference>
<dbReference type="SUPFAM" id="SSF52172">
    <property type="entry name" value="CheY-like"/>
    <property type="match status" value="2"/>
</dbReference>
<dbReference type="AlphaFoldDB" id="A0A841GB68"/>
<name>A0A841GB68_9GAMM</name>
<feature type="modified residue" description="4-aspartylphosphate" evidence="3">
    <location>
        <position position="54"/>
    </location>
</feature>
<dbReference type="Proteomes" id="UP000585721">
    <property type="component" value="Unassembled WGS sequence"/>
</dbReference>
<dbReference type="PANTHER" id="PTHR45138:SF9">
    <property type="entry name" value="DIGUANYLATE CYCLASE DGCM-RELATED"/>
    <property type="match status" value="1"/>
</dbReference>
<feature type="modified residue" description="4-aspartylphosphate" evidence="3">
    <location>
        <position position="175"/>
    </location>
</feature>
<sequence length="416" mass="47226">MNKILLIEDSPMFSRALSSGITQELTTKVDCAYTLSEASALLAANHEYFVILADLTLPDATESDILDEVLQWHIPVIAMATGFSEEKRDDLLDRGVLDYVIKGTKTSFHYVINLLHRLFLNRFISVLVVEDTFNSMPFVTRQLRHWQLIVHEAATGADALAILGKHPEIKLVLTDYHTQGMNGTDLIKSLREKRSKEDLAIIGISAINEKSLAARFIKYGANDFLTKPFAPEELLCRVNQNLEQLELLTKLREMTYRDYLTQLFNRRYLFEKVEKQFHAAKSAGQQVTLCVMDIDHFKRINDAYGSHSGDTILRTIAALFAKHFPDFITFRLGGEEFGLIAFNTSFELTLNRIEQFRTSLKNTPMDLGHPVYVTASFGITDELTDKLDDMVQAADRLLYLAKQQGRDQVCSNTDTD</sequence>
<evidence type="ECO:0000256" key="1">
    <source>
        <dbReference type="ARBA" id="ARBA00012528"/>
    </source>
</evidence>
<dbReference type="Pfam" id="PF00072">
    <property type="entry name" value="Response_reg"/>
    <property type="match status" value="2"/>
</dbReference>
<dbReference type="GO" id="GO:0000160">
    <property type="term" value="P:phosphorelay signal transduction system"/>
    <property type="evidence" value="ECO:0007669"/>
    <property type="project" value="InterPro"/>
</dbReference>
<proteinExistence type="predicted"/>
<dbReference type="EMBL" id="JACHGR010000002">
    <property type="protein sequence ID" value="MBB6054867.1"/>
    <property type="molecule type" value="Genomic_DNA"/>
</dbReference>
<dbReference type="NCBIfam" id="TIGR00254">
    <property type="entry name" value="GGDEF"/>
    <property type="match status" value="1"/>
</dbReference>
<dbReference type="PANTHER" id="PTHR45138">
    <property type="entry name" value="REGULATORY COMPONENTS OF SENSORY TRANSDUCTION SYSTEM"/>
    <property type="match status" value="1"/>
</dbReference>
<dbReference type="GO" id="GO:0005886">
    <property type="term" value="C:plasma membrane"/>
    <property type="evidence" value="ECO:0007669"/>
    <property type="project" value="TreeGrafter"/>
</dbReference>
<dbReference type="InterPro" id="IPR000160">
    <property type="entry name" value="GGDEF_dom"/>
</dbReference>
<feature type="domain" description="Response regulatory" evidence="4">
    <location>
        <begin position="3"/>
        <end position="117"/>
    </location>
</feature>
<dbReference type="PROSITE" id="PS50887">
    <property type="entry name" value="GGDEF"/>
    <property type="match status" value="1"/>
</dbReference>
<dbReference type="InterPro" id="IPR029787">
    <property type="entry name" value="Nucleotide_cyclase"/>
</dbReference>
<dbReference type="EC" id="2.7.7.65" evidence="1"/>
<evidence type="ECO:0000313" key="7">
    <source>
        <dbReference type="Proteomes" id="UP000585721"/>
    </source>
</evidence>
<feature type="domain" description="Response regulatory" evidence="4">
    <location>
        <begin position="125"/>
        <end position="242"/>
    </location>
</feature>
<dbReference type="RefSeq" id="WP_188025667.1">
    <property type="nucleotide sequence ID" value="NZ_JACHGR010000002.1"/>
</dbReference>
<dbReference type="PROSITE" id="PS50110">
    <property type="entry name" value="RESPONSE_REGULATORY"/>
    <property type="match status" value="2"/>
</dbReference>
<keyword evidence="3" id="KW-0597">Phosphoprotein</keyword>
<comment type="caution">
    <text evidence="6">The sequence shown here is derived from an EMBL/GenBank/DDBJ whole genome shotgun (WGS) entry which is preliminary data.</text>
</comment>
<dbReference type="InterPro" id="IPR043128">
    <property type="entry name" value="Rev_trsase/Diguanyl_cyclase"/>
</dbReference>
<dbReference type="InterPro" id="IPR050469">
    <property type="entry name" value="Diguanylate_Cyclase"/>
</dbReference>
<evidence type="ECO:0000259" key="4">
    <source>
        <dbReference type="PROSITE" id="PS50110"/>
    </source>
</evidence>
<feature type="domain" description="GGDEF" evidence="5">
    <location>
        <begin position="285"/>
        <end position="414"/>
    </location>
</feature>
<protein>
    <recommendedName>
        <fullName evidence="1">diguanylate cyclase</fullName>
        <ecNumber evidence="1">2.7.7.65</ecNumber>
    </recommendedName>
</protein>
<evidence type="ECO:0000256" key="3">
    <source>
        <dbReference type="PROSITE-ProRule" id="PRU00169"/>
    </source>
</evidence>